<sequence length="146" mass="17002">MAHKESERRKFVRFAYPLFVLYQKVEKRDSGRTALSAAKWERAPESAIKRKGSTITKNISEGGICFVTRERFEPDVLLRVKLYIPTRNEPIKALVKVIWAKKRKSRVGYDTGVSFLEVEKEDRAALTHHLLLFSRIKLEELMEIIP</sequence>
<organism evidence="2 3">
    <name type="scientific">bacterium (Candidatus Ratteibacteria) CG01_land_8_20_14_3_00_40_19</name>
    <dbReference type="NCBI Taxonomy" id="2014290"/>
    <lineage>
        <taxon>Bacteria</taxon>
        <taxon>Candidatus Ratteibacteria</taxon>
    </lineage>
</organism>
<accession>A0A2M7E8M0</accession>
<feature type="domain" description="PilZ" evidence="1">
    <location>
        <begin position="8"/>
        <end position="130"/>
    </location>
</feature>
<evidence type="ECO:0000259" key="1">
    <source>
        <dbReference type="Pfam" id="PF07238"/>
    </source>
</evidence>
<reference evidence="3" key="1">
    <citation type="submission" date="2017-09" db="EMBL/GenBank/DDBJ databases">
        <title>Depth-based differentiation of microbial function through sediment-hosted aquifers and enrichment of novel symbionts in the deep terrestrial subsurface.</title>
        <authorList>
            <person name="Probst A.J."/>
            <person name="Ladd B."/>
            <person name="Jarett J.K."/>
            <person name="Geller-Mcgrath D.E."/>
            <person name="Sieber C.M.K."/>
            <person name="Emerson J.B."/>
            <person name="Anantharaman K."/>
            <person name="Thomas B.C."/>
            <person name="Malmstrom R."/>
            <person name="Stieglmeier M."/>
            <person name="Klingl A."/>
            <person name="Woyke T."/>
            <person name="Ryan C.M."/>
            <person name="Banfield J.F."/>
        </authorList>
    </citation>
    <scope>NUCLEOTIDE SEQUENCE [LARGE SCALE GENOMIC DNA]</scope>
</reference>
<dbReference type="Gene3D" id="2.40.10.220">
    <property type="entry name" value="predicted glycosyltransferase like domains"/>
    <property type="match status" value="1"/>
</dbReference>
<proteinExistence type="predicted"/>
<dbReference type="GO" id="GO:0035438">
    <property type="term" value="F:cyclic-di-GMP binding"/>
    <property type="evidence" value="ECO:0007669"/>
    <property type="project" value="InterPro"/>
</dbReference>
<dbReference type="Proteomes" id="UP000228886">
    <property type="component" value="Unassembled WGS sequence"/>
</dbReference>
<dbReference type="EMBL" id="PETL01000203">
    <property type="protein sequence ID" value="PIV64055.1"/>
    <property type="molecule type" value="Genomic_DNA"/>
</dbReference>
<dbReference type="Pfam" id="PF07238">
    <property type="entry name" value="PilZ"/>
    <property type="match status" value="1"/>
</dbReference>
<dbReference type="InterPro" id="IPR009875">
    <property type="entry name" value="PilZ_domain"/>
</dbReference>
<dbReference type="AlphaFoldDB" id="A0A2M7E8M0"/>
<protein>
    <recommendedName>
        <fullName evidence="1">PilZ domain-containing protein</fullName>
    </recommendedName>
</protein>
<evidence type="ECO:0000313" key="3">
    <source>
        <dbReference type="Proteomes" id="UP000228886"/>
    </source>
</evidence>
<evidence type="ECO:0000313" key="2">
    <source>
        <dbReference type="EMBL" id="PIV64055.1"/>
    </source>
</evidence>
<name>A0A2M7E8M0_9BACT</name>
<gene>
    <name evidence="2" type="ORF">COS11_04170</name>
</gene>
<comment type="caution">
    <text evidence="2">The sequence shown here is derived from an EMBL/GenBank/DDBJ whole genome shotgun (WGS) entry which is preliminary data.</text>
</comment>